<reference evidence="2 3" key="1">
    <citation type="submission" date="2016-10" db="EMBL/GenBank/DDBJ databases">
        <title>Comparative genome analysis of multiple Pseudomonas spp. focuses on biocontrol and plant growth promoting traits.</title>
        <authorList>
            <person name="Tao X.-Y."/>
            <person name="Taylor C.G."/>
        </authorList>
    </citation>
    <scope>NUCLEOTIDE SEQUENCE [LARGE SCALE GENOMIC DNA]</scope>
    <source>
        <strain evidence="2 3">28B5</strain>
    </source>
</reference>
<evidence type="ECO:0000313" key="3">
    <source>
        <dbReference type="Proteomes" id="UP000285378"/>
    </source>
</evidence>
<keyword evidence="1" id="KW-0812">Transmembrane</keyword>
<gene>
    <name evidence="2" type="ORF">BK670_03820</name>
</gene>
<keyword evidence="1" id="KW-0472">Membrane</keyword>
<dbReference type="OrthoDB" id="6902548at2"/>
<dbReference type="EMBL" id="MOBX01000003">
    <property type="protein sequence ID" value="RON85036.1"/>
    <property type="molecule type" value="Genomic_DNA"/>
</dbReference>
<dbReference type="AlphaFoldDB" id="A0A423MKI5"/>
<proteinExistence type="predicted"/>
<protein>
    <recommendedName>
        <fullName evidence="4">Transmembrane protein</fullName>
    </recommendedName>
</protein>
<sequence>MKSQNGTMKFLRRYQLLLLLLMSTASLINVFARFEGDWKSFWTVLILQLFFGQAVFAYIRGATIHVAPGGRLSKDADPLGRAGVAALSLAIYFLAFCYETPKPEPSIYEKRASDWTMPTREEIGRSSDQK</sequence>
<name>A0A423MKI5_PSEFL</name>
<evidence type="ECO:0008006" key="4">
    <source>
        <dbReference type="Google" id="ProtNLM"/>
    </source>
</evidence>
<accession>A0A423MKI5</accession>
<organism evidence="2 3">
    <name type="scientific">Pseudomonas fluorescens</name>
    <dbReference type="NCBI Taxonomy" id="294"/>
    <lineage>
        <taxon>Bacteria</taxon>
        <taxon>Pseudomonadati</taxon>
        <taxon>Pseudomonadota</taxon>
        <taxon>Gammaproteobacteria</taxon>
        <taxon>Pseudomonadales</taxon>
        <taxon>Pseudomonadaceae</taxon>
        <taxon>Pseudomonas</taxon>
    </lineage>
</organism>
<evidence type="ECO:0000256" key="1">
    <source>
        <dbReference type="SAM" id="Phobius"/>
    </source>
</evidence>
<dbReference type="RefSeq" id="WP_123448685.1">
    <property type="nucleotide sequence ID" value="NZ_MOBX01000003.1"/>
</dbReference>
<comment type="caution">
    <text evidence="2">The sequence shown here is derived from an EMBL/GenBank/DDBJ whole genome shotgun (WGS) entry which is preliminary data.</text>
</comment>
<evidence type="ECO:0000313" key="2">
    <source>
        <dbReference type="EMBL" id="RON85036.1"/>
    </source>
</evidence>
<feature type="transmembrane region" description="Helical" evidence="1">
    <location>
        <begin position="42"/>
        <end position="59"/>
    </location>
</feature>
<dbReference type="Proteomes" id="UP000285378">
    <property type="component" value="Unassembled WGS sequence"/>
</dbReference>
<keyword evidence="1" id="KW-1133">Transmembrane helix</keyword>